<protein>
    <submittedName>
        <fullName evidence="5">Phosphatidylserine decarboxylase</fullName>
    </submittedName>
</protein>
<keyword evidence="4" id="KW-0670">Pyruvate</keyword>
<dbReference type="Proteomes" id="UP000247792">
    <property type="component" value="Unassembled WGS sequence"/>
</dbReference>
<dbReference type="PANTHER" id="PTHR10067:SF17">
    <property type="entry name" value="PHOSPHATIDYLSERINE DECARBOXYLASE PROENZYME 2"/>
    <property type="match status" value="1"/>
</dbReference>
<accession>A0A318J219</accession>
<dbReference type="AlphaFoldDB" id="A0A318J219"/>
<evidence type="ECO:0000256" key="2">
    <source>
        <dbReference type="ARBA" id="ARBA00023145"/>
    </source>
</evidence>
<dbReference type="OrthoDB" id="9802030at2"/>
<evidence type="ECO:0000313" key="5">
    <source>
        <dbReference type="EMBL" id="PXX40327.1"/>
    </source>
</evidence>
<evidence type="ECO:0000256" key="1">
    <source>
        <dbReference type="ARBA" id="ARBA00022793"/>
    </source>
</evidence>
<evidence type="ECO:0000313" key="6">
    <source>
        <dbReference type="Proteomes" id="UP000247792"/>
    </source>
</evidence>
<gene>
    <name evidence="5" type="ORF">DFR42_108162</name>
</gene>
<evidence type="ECO:0000256" key="3">
    <source>
        <dbReference type="ARBA" id="ARBA00023239"/>
    </source>
</evidence>
<organism evidence="5 6">
    <name type="scientific">Undibacterium pigrum</name>
    <dbReference type="NCBI Taxonomy" id="401470"/>
    <lineage>
        <taxon>Bacteria</taxon>
        <taxon>Pseudomonadati</taxon>
        <taxon>Pseudomonadota</taxon>
        <taxon>Betaproteobacteria</taxon>
        <taxon>Burkholderiales</taxon>
        <taxon>Oxalobacteraceae</taxon>
        <taxon>Undibacterium</taxon>
    </lineage>
</organism>
<proteinExistence type="predicted"/>
<dbReference type="GO" id="GO:0008654">
    <property type="term" value="P:phospholipid biosynthetic process"/>
    <property type="evidence" value="ECO:0007669"/>
    <property type="project" value="InterPro"/>
</dbReference>
<comment type="caution">
    <text evidence="5">The sequence shown here is derived from an EMBL/GenBank/DDBJ whole genome shotgun (WGS) entry which is preliminary data.</text>
</comment>
<sequence>MSAVSEITLYDRKQARLVSEQVFEKSFMQFFYGHPLGLALADIFIKRTWFSRLYGWLKSRKSSARQIQAFVVLHDIDIAEVELPLHAYPCFSAFFTRKLKAGSRPVPADQRILFSPADARLSVWKIQADQVLPVKGRHFSLAQLLRDEKLADKYRDGDCLVFRLAPADYHRYIHIDHGMQGPVRRINGYLHSVSPLALQNMLAVFTENQREYCSIQTRNFGEVIQIDVGALVVGRITQHKVDGGLVERGEEKGYFDFGGSTIILLFKAGVISIDADIRQHSALGIETLVRQGEGIAYSLLNPSLLTPSLLTPSSIQETHAN</sequence>
<reference evidence="5 6" key="1">
    <citation type="submission" date="2018-05" db="EMBL/GenBank/DDBJ databases">
        <title>Genomic Encyclopedia of Type Strains, Phase IV (KMG-IV): sequencing the most valuable type-strain genomes for metagenomic binning, comparative biology and taxonomic classification.</title>
        <authorList>
            <person name="Goeker M."/>
        </authorList>
    </citation>
    <scope>NUCLEOTIDE SEQUENCE [LARGE SCALE GENOMIC DNA]</scope>
    <source>
        <strain evidence="5 6">DSM 19792</strain>
    </source>
</reference>
<dbReference type="Pfam" id="PF02666">
    <property type="entry name" value="PS_Dcarbxylase"/>
    <property type="match status" value="1"/>
</dbReference>
<keyword evidence="2" id="KW-0865">Zymogen</keyword>
<dbReference type="GO" id="GO:0004609">
    <property type="term" value="F:phosphatidylserine decarboxylase activity"/>
    <property type="evidence" value="ECO:0007669"/>
    <property type="project" value="InterPro"/>
</dbReference>
<keyword evidence="3" id="KW-0456">Lyase</keyword>
<keyword evidence="1" id="KW-0210">Decarboxylase</keyword>
<dbReference type="EMBL" id="QJKB01000008">
    <property type="protein sequence ID" value="PXX40327.1"/>
    <property type="molecule type" value="Genomic_DNA"/>
</dbReference>
<dbReference type="PANTHER" id="PTHR10067">
    <property type="entry name" value="PHOSPHATIDYLSERINE DECARBOXYLASE"/>
    <property type="match status" value="1"/>
</dbReference>
<name>A0A318J219_9BURK</name>
<dbReference type="RefSeq" id="WP_110257058.1">
    <property type="nucleotide sequence ID" value="NZ_QJKB01000008.1"/>
</dbReference>
<keyword evidence="6" id="KW-1185">Reference proteome</keyword>
<evidence type="ECO:0000256" key="4">
    <source>
        <dbReference type="ARBA" id="ARBA00023317"/>
    </source>
</evidence>
<dbReference type="InterPro" id="IPR003817">
    <property type="entry name" value="PS_Dcarbxylase"/>
</dbReference>